<dbReference type="Proteomes" id="UP000015102">
    <property type="component" value="Unassembled WGS sequence"/>
</dbReference>
<organism evidence="12 13">
    <name type="scientific">Megaselia scalaris</name>
    <name type="common">Humpbacked fly</name>
    <name type="synonym">Phora scalaris</name>
    <dbReference type="NCBI Taxonomy" id="36166"/>
    <lineage>
        <taxon>Eukaryota</taxon>
        <taxon>Metazoa</taxon>
        <taxon>Ecdysozoa</taxon>
        <taxon>Arthropoda</taxon>
        <taxon>Hexapoda</taxon>
        <taxon>Insecta</taxon>
        <taxon>Pterygota</taxon>
        <taxon>Neoptera</taxon>
        <taxon>Endopterygota</taxon>
        <taxon>Diptera</taxon>
        <taxon>Brachycera</taxon>
        <taxon>Muscomorpha</taxon>
        <taxon>Platypezoidea</taxon>
        <taxon>Phoridae</taxon>
        <taxon>Megaseliini</taxon>
        <taxon>Megaselia</taxon>
    </lineage>
</organism>
<dbReference type="EMBL" id="CAQQ02166543">
    <property type="status" value="NOT_ANNOTATED_CDS"/>
    <property type="molecule type" value="Genomic_DNA"/>
</dbReference>
<reference evidence="12" key="2">
    <citation type="submission" date="2015-06" db="UniProtKB">
        <authorList>
            <consortium name="EnsemblMetazoa"/>
        </authorList>
    </citation>
    <scope>IDENTIFICATION</scope>
</reference>
<evidence type="ECO:0000256" key="5">
    <source>
        <dbReference type="ARBA" id="ARBA00022725"/>
    </source>
</evidence>
<dbReference type="InterPro" id="IPR004117">
    <property type="entry name" value="7tm6_olfct_rcpt"/>
</dbReference>
<dbReference type="EMBL" id="CAQQ02166542">
    <property type="status" value="NOT_ANNOTATED_CDS"/>
    <property type="molecule type" value="Genomic_DNA"/>
</dbReference>
<dbReference type="AlphaFoldDB" id="T1GPT3"/>
<evidence type="ECO:0000256" key="4">
    <source>
        <dbReference type="ARBA" id="ARBA00022692"/>
    </source>
</evidence>
<keyword evidence="2" id="KW-1003">Cell membrane</keyword>
<evidence type="ECO:0000313" key="13">
    <source>
        <dbReference type="Proteomes" id="UP000015102"/>
    </source>
</evidence>
<dbReference type="GO" id="GO:0005549">
    <property type="term" value="F:odorant binding"/>
    <property type="evidence" value="ECO:0007669"/>
    <property type="project" value="InterPro"/>
</dbReference>
<feature type="transmembrane region" description="Helical" evidence="11">
    <location>
        <begin position="212"/>
        <end position="235"/>
    </location>
</feature>
<sequence>MISKWIKKAIPASDKSKVIKFDDFFKRGLIMQKTCGSEPYVHNFHRATWKTVLLRLYYITLIGQLNILMFGEVVIVKMYITDPEYFLAATAMVPCILFIVGMDYKEYLLRSKEKDVYKVMDDLREIFPDTLEDQIKYNAHDFCVIMQKIELLFIFCCLSFTTVFSSMPIIVGLCRVFFTDDELFGRDLPYAVWYPYDVTKPLPFLCELVNNTYSNCILLSFGTASGAICFIGYNLTSSTISDAIKFGFFLSAEIAQIAAICFYGNTLLETSAAVGDAIYDHDWHNADLEYKKMLVEIIIRSQKEANIRAPTFPPTSYETFMGVMSTSYKFLTVLRQWLNR</sequence>
<proteinExistence type="inferred from homology"/>
<evidence type="ECO:0000256" key="1">
    <source>
        <dbReference type="ARBA" id="ARBA00004651"/>
    </source>
</evidence>
<name>T1GPT3_MEGSC</name>
<keyword evidence="3 11" id="KW-0716">Sensory transduction</keyword>
<accession>T1GPT3</accession>
<feature type="transmembrane region" description="Helical" evidence="11">
    <location>
        <begin position="85"/>
        <end position="104"/>
    </location>
</feature>
<evidence type="ECO:0000313" key="12">
    <source>
        <dbReference type="EnsemblMetazoa" id="MESCA005626-PA"/>
    </source>
</evidence>
<protein>
    <recommendedName>
        <fullName evidence="11">Odorant receptor</fullName>
    </recommendedName>
</protein>
<evidence type="ECO:0000256" key="9">
    <source>
        <dbReference type="ARBA" id="ARBA00023224"/>
    </source>
</evidence>
<dbReference type="GO" id="GO:0004984">
    <property type="term" value="F:olfactory receptor activity"/>
    <property type="evidence" value="ECO:0007669"/>
    <property type="project" value="InterPro"/>
</dbReference>
<evidence type="ECO:0000256" key="7">
    <source>
        <dbReference type="ARBA" id="ARBA00023136"/>
    </source>
</evidence>
<keyword evidence="4 11" id="KW-0812">Transmembrane</keyword>
<comment type="caution">
    <text evidence="11">Lacks conserved residue(s) required for the propagation of feature annotation.</text>
</comment>
<evidence type="ECO:0000256" key="8">
    <source>
        <dbReference type="ARBA" id="ARBA00023170"/>
    </source>
</evidence>
<dbReference type="GO" id="GO:0005886">
    <property type="term" value="C:plasma membrane"/>
    <property type="evidence" value="ECO:0007669"/>
    <property type="project" value="UniProtKB-SubCell"/>
</dbReference>
<keyword evidence="7 11" id="KW-0472">Membrane</keyword>
<dbReference type="GO" id="GO:0007165">
    <property type="term" value="P:signal transduction"/>
    <property type="evidence" value="ECO:0007669"/>
    <property type="project" value="UniProtKB-KW"/>
</dbReference>
<keyword evidence="5 11" id="KW-0552">Olfaction</keyword>
<dbReference type="Pfam" id="PF02949">
    <property type="entry name" value="7tm_6"/>
    <property type="match status" value="1"/>
</dbReference>
<comment type="similarity">
    <text evidence="11">Belongs to the insect chemoreceptor superfamily. Heteromeric odorant receptor channel (TC 1.A.69) family.</text>
</comment>
<dbReference type="EnsemblMetazoa" id="MESCA005626-RA">
    <property type="protein sequence ID" value="MESCA005626-PA"/>
    <property type="gene ID" value="MESCA005626"/>
</dbReference>
<evidence type="ECO:0000256" key="11">
    <source>
        <dbReference type="RuleBase" id="RU351113"/>
    </source>
</evidence>
<feature type="transmembrane region" description="Helical" evidence="11">
    <location>
        <begin position="56"/>
        <end position="79"/>
    </location>
</feature>
<evidence type="ECO:0000256" key="3">
    <source>
        <dbReference type="ARBA" id="ARBA00022606"/>
    </source>
</evidence>
<evidence type="ECO:0000256" key="2">
    <source>
        <dbReference type="ARBA" id="ARBA00022475"/>
    </source>
</evidence>
<feature type="transmembrane region" description="Helical" evidence="11">
    <location>
        <begin position="151"/>
        <end position="178"/>
    </location>
</feature>
<evidence type="ECO:0000256" key="10">
    <source>
        <dbReference type="ARBA" id="ARBA00038679"/>
    </source>
</evidence>
<keyword evidence="6 11" id="KW-1133">Transmembrane helix</keyword>
<evidence type="ECO:0000256" key="6">
    <source>
        <dbReference type="ARBA" id="ARBA00022989"/>
    </source>
</evidence>
<keyword evidence="13" id="KW-1185">Reference proteome</keyword>
<dbReference type="STRING" id="36166.T1GPT3"/>
<dbReference type="HOGENOM" id="CLU_033399_0_0_1"/>
<dbReference type="PANTHER" id="PTHR21137:SF44">
    <property type="entry name" value="ODORANT RECEPTOR 13A-RELATED"/>
    <property type="match status" value="1"/>
</dbReference>
<comment type="subunit">
    <text evidence="10">Interacts with Orco. Complexes exist early in the endomembrane system in olfactory sensory neurons (OSNs), coupling these complexes to the conserved ciliary trafficking pathway.</text>
</comment>
<keyword evidence="9 11" id="KW-0807">Transducer</keyword>
<reference evidence="13" key="1">
    <citation type="submission" date="2013-02" db="EMBL/GenBank/DDBJ databases">
        <authorList>
            <person name="Hughes D."/>
        </authorList>
    </citation>
    <scope>NUCLEOTIDE SEQUENCE</scope>
    <source>
        <strain>Durham</strain>
        <strain evidence="13">NC isolate 2 -- Noor lab</strain>
    </source>
</reference>
<dbReference type="PANTHER" id="PTHR21137">
    <property type="entry name" value="ODORANT RECEPTOR"/>
    <property type="match status" value="1"/>
</dbReference>
<keyword evidence="8 11" id="KW-0675">Receptor</keyword>
<comment type="subcellular location">
    <subcellularLocation>
        <location evidence="1 11">Cell membrane</location>
        <topology evidence="1 11">Multi-pass membrane protein</topology>
    </subcellularLocation>
</comment>